<evidence type="ECO:0000313" key="3">
    <source>
        <dbReference type="Proteomes" id="UP000283530"/>
    </source>
</evidence>
<evidence type="ECO:0000256" key="1">
    <source>
        <dbReference type="SAM" id="Phobius"/>
    </source>
</evidence>
<keyword evidence="1" id="KW-0472">Membrane</keyword>
<feature type="transmembrane region" description="Helical" evidence="1">
    <location>
        <begin position="49"/>
        <end position="65"/>
    </location>
</feature>
<organism evidence="2 3">
    <name type="scientific">Cinnamomum micranthum f. kanehirae</name>
    <dbReference type="NCBI Taxonomy" id="337451"/>
    <lineage>
        <taxon>Eukaryota</taxon>
        <taxon>Viridiplantae</taxon>
        <taxon>Streptophyta</taxon>
        <taxon>Embryophyta</taxon>
        <taxon>Tracheophyta</taxon>
        <taxon>Spermatophyta</taxon>
        <taxon>Magnoliopsida</taxon>
        <taxon>Magnoliidae</taxon>
        <taxon>Laurales</taxon>
        <taxon>Lauraceae</taxon>
        <taxon>Cinnamomum</taxon>
    </lineage>
</organism>
<proteinExistence type="predicted"/>
<keyword evidence="1" id="KW-0812">Transmembrane</keyword>
<sequence>MKQAIILFRFFLPLKSSLPTHPAPYSFVDTFYLPTSKHQRRSKRRNNKVFLLFTLLKDPFWVYLWKDLIYVNP</sequence>
<dbReference type="AlphaFoldDB" id="A0A3S3NCK7"/>
<accession>A0A3S3NCK7</accession>
<name>A0A3S3NCK7_9MAGN</name>
<dbReference type="EMBL" id="QPKB01000002">
    <property type="protein sequence ID" value="RWR76992.1"/>
    <property type="molecule type" value="Genomic_DNA"/>
</dbReference>
<reference evidence="2 3" key="1">
    <citation type="journal article" date="2019" name="Nat. Plants">
        <title>Stout camphor tree genome fills gaps in understanding of flowering plant genome evolution.</title>
        <authorList>
            <person name="Chaw S.M."/>
            <person name="Liu Y.C."/>
            <person name="Wu Y.W."/>
            <person name="Wang H.Y."/>
            <person name="Lin C.I."/>
            <person name="Wu C.S."/>
            <person name="Ke H.M."/>
            <person name="Chang L.Y."/>
            <person name="Hsu C.Y."/>
            <person name="Yang H.T."/>
            <person name="Sudianto E."/>
            <person name="Hsu M.H."/>
            <person name="Wu K.P."/>
            <person name="Wang L.N."/>
            <person name="Leebens-Mack J.H."/>
            <person name="Tsai I.J."/>
        </authorList>
    </citation>
    <scope>NUCLEOTIDE SEQUENCE [LARGE SCALE GENOMIC DNA]</scope>
    <source>
        <strain evidence="3">cv. Chaw 1501</strain>
        <tissue evidence="2">Young leaves</tissue>
    </source>
</reference>
<keyword evidence="3" id="KW-1185">Reference proteome</keyword>
<comment type="caution">
    <text evidence="2">The sequence shown here is derived from an EMBL/GenBank/DDBJ whole genome shotgun (WGS) entry which is preliminary data.</text>
</comment>
<protein>
    <submittedName>
        <fullName evidence="2">Uncharacterized protein</fullName>
    </submittedName>
</protein>
<keyword evidence="1" id="KW-1133">Transmembrane helix</keyword>
<dbReference type="Proteomes" id="UP000283530">
    <property type="component" value="Unassembled WGS sequence"/>
</dbReference>
<gene>
    <name evidence="2" type="ORF">CKAN_00546300</name>
</gene>
<evidence type="ECO:0000313" key="2">
    <source>
        <dbReference type="EMBL" id="RWR76992.1"/>
    </source>
</evidence>